<proteinExistence type="predicted"/>
<comment type="caution">
    <text evidence="1">The sequence shown here is derived from an EMBL/GenBank/DDBJ whole genome shotgun (WGS) entry which is preliminary data.</text>
</comment>
<organism evidence="1 2">
    <name type="scientific">Stylosanthes scabra</name>
    <dbReference type="NCBI Taxonomy" id="79078"/>
    <lineage>
        <taxon>Eukaryota</taxon>
        <taxon>Viridiplantae</taxon>
        <taxon>Streptophyta</taxon>
        <taxon>Embryophyta</taxon>
        <taxon>Tracheophyta</taxon>
        <taxon>Spermatophyta</taxon>
        <taxon>Magnoliopsida</taxon>
        <taxon>eudicotyledons</taxon>
        <taxon>Gunneridae</taxon>
        <taxon>Pentapetalae</taxon>
        <taxon>rosids</taxon>
        <taxon>fabids</taxon>
        <taxon>Fabales</taxon>
        <taxon>Fabaceae</taxon>
        <taxon>Papilionoideae</taxon>
        <taxon>50 kb inversion clade</taxon>
        <taxon>dalbergioids sensu lato</taxon>
        <taxon>Dalbergieae</taxon>
        <taxon>Pterocarpus clade</taxon>
        <taxon>Stylosanthes</taxon>
    </lineage>
</organism>
<dbReference type="Proteomes" id="UP001341840">
    <property type="component" value="Unassembled WGS sequence"/>
</dbReference>
<protein>
    <submittedName>
        <fullName evidence="1">Uncharacterized protein</fullName>
    </submittedName>
</protein>
<name>A0ABU6ZPC4_9FABA</name>
<sequence length="160" mass="17941">MNAAGRGSDTGATFSWECREDAALGKVNTSRSGRDTGGCRQQNQRHSFTSMPWPFLMAPLLNQCRDHAALVEKEKYTPEDLKIVQTCPRPFENYERPLTSSKVVQLCPSIDQGLQVAMETGDVDPTDLSWPFHCQRVSRRRWNEAVVTTPRAKSVADKKG</sequence>
<keyword evidence="2" id="KW-1185">Reference proteome</keyword>
<evidence type="ECO:0000313" key="2">
    <source>
        <dbReference type="Proteomes" id="UP001341840"/>
    </source>
</evidence>
<evidence type="ECO:0000313" key="1">
    <source>
        <dbReference type="EMBL" id="MED6223835.1"/>
    </source>
</evidence>
<gene>
    <name evidence="1" type="ORF">PIB30_077986</name>
</gene>
<reference evidence="1 2" key="1">
    <citation type="journal article" date="2023" name="Plants (Basel)">
        <title>Bridging the Gap: Combining Genomics and Transcriptomics Approaches to Understand Stylosanthes scabra, an Orphan Legume from the Brazilian Caatinga.</title>
        <authorList>
            <person name="Ferreira-Neto J.R.C."/>
            <person name="da Silva M.D."/>
            <person name="Binneck E."/>
            <person name="de Melo N.F."/>
            <person name="da Silva R.H."/>
            <person name="de Melo A.L.T.M."/>
            <person name="Pandolfi V."/>
            <person name="Bustamante F.O."/>
            <person name="Brasileiro-Vidal A.C."/>
            <person name="Benko-Iseppon A.M."/>
        </authorList>
    </citation>
    <scope>NUCLEOTIDE SEQUENCE [LARGE SCALE GENOMIC DNA]</scope>
    <source>
        <tissue evidence="1">Leaves</tissue>
    </source>
</reference>
<dbReference type="EMBL" id="JASCZI010272925">
    <property type="protein sequence ID" value="MED6223835.1"/>
    <property type="molecule type" value="Genomic_DNA"/>
</dbReference>
<accession>A0ABU6ZPC4</accession>